<accession>A0A7G9WA41</accession>
<organism evidence="1 2">
    <name type="scientific">Alkalicella caledoniensis</name>
    <dbReference type="NCBI Taxonomy" id="2731377"/>
    <lineage>
        <taxon>Bacteria</taxon>
        <taxon>Bacillati</taxon>
        <taxon>Bacillota</taxon>
        <taxon>Clostridia</taxon>
        <taxon>Eubacteriales</taxon>
        <taxon>Proteinivoracaceae</taxon>
        <taxon>Alkalicella</taxon>
    </lineage>
</organism>
<protein>
    <recommendedName>
        <fullName evidence="3">Integrase catalytic domain-containing protein</fullName>
    </recommendedName>
</protein>
<reference evidence="1 2" key="1">
    <citation type="submission" date="2020-07" db="EMBL/GenBank/DDBJ databases">
        <title>Alkalicella. sp. LB2 genome.</title>
        <authorList>
            <person name="Postec A."/>
            <person name="Quemeneur M."/>
        </authorList>
    </citation>
    <scope>NUCLEOTIDE SEQUENCE [LARGE SCALE GENOMIC DNA]</scope>
    <source>
        <strain evidence="1 2">LB2</strain>
    </source>
</reference>
<evidence type="ECO:0000313" key="1">
    <source>
        <dbReference type="EMBL" id="QNO15553.1"/>
    </source>
</evidence>
<dbReference type="RefSeq" id="WP_213165929.1">
    <property type="nucleotide sequence ID" value="NZ_CP058559.1"/>
</dbReference>
<evidence type="ECO:0000313" key="2">
    <source>
        <dbReference type="Proteomes" id="UP000516160"/>
    </source>
</evidence>
<name>A0A7G9WA41_ALKCA</name>
<evidence type="ECO:0008006" key="3">
    <source>
        <dbReference type="Google" id="ProtNLM"/>
    </source>
</evidence>
<proteinExistence type="predicted"/>
<keyword evidence="2" id="KW-1185">Reference proteome</keyword>
<dbReference type="AlphaFoldDB" id="A0A7G9WA41"/>
<gene>
    <name evidence="1" type="ORF">HYG86_12620</name>
</gene>
<dbReference type="Proteomes" id="UP000516160">
    <property type="component" value="Chromosome"/>
</dbReference>
<dbReference type="KEGG" id="acae:HYG86_12620"/>
<sequence>MDLLNNEIIAYKLYDHQQTPLVIDTLKTALTSAEYPEGVTIHSDQGKLSYQSPEERQPKKVFYYCLKSYVSLVLNGNQFLSLSIPVYGNLKLP</sequence>
<dbReference type="EMBL" id="CP058559">
    <property type="protein sequence ID" value="QNO15553.1"/>
    <property type="molecule type" value="Genomic_DNA"/>
</dbReference>